<evidence type="ECO:0000313" key="7">
    <source>
        <dbReference type="EMBL" id="KAK9676935.1"/>
    </source>
</evidence>
<dbReference type="GO" id="GO:0070008">
    <property type="term" value="F:serine-type exopeptidase activity"/>
    <property type="evidence" value="ECO:0007669"/>
    <property type="project" value="InterPro"/>
</dbReference>
<keyword evidence="4" id="KW-0378">Hydrolase</keyword>
<keyword evidence="8" id="KW-1185">Reference proteome</keyword>
<gene>
    <name evidence="7" type="ORF">RND81_11G111100</name>
</gene>
<evidence type="ECO:0008006" key="9">
    <source>
        <dbReference type="Google" id="ProtNLM"/>
    </source>
</evidence>
<comment type="caution">
    <text evidence="7">The sequence shown here is derived from an EMBL/GenBank/DDBJ whole genome shotgun (WGS) entry which is preliminary data.</text>
</comment>
<dbReference type="GO" id="GO:0006508">
    <property type="term" value="P:proteolysis"/>
    <property type="evidence" value="ECO:0007669"/>
    <property type="project" value="UniProtKB-KW"/>
</dbReference>
<dbReference type="EMBL" id="JBDFQZ010000011">
    <property type="protein sequence ID" value="KAK9676935.1"/>
    <property type="molecule type" value="Genomic_DNA"/>
</dbReference>
<dbReference type="PANTHER" id="PTHR11010:SF96">
    <property type="entry name" value="LYSOSOMAL PRO-X CARBOXYPEPTIDASE-LIKE ISOFORM X1"/>
    <property type="match status" value="1"/>
</dbReference>
<feature type="chain" id="PRO_5043855910" description="Lysosomal Pro-Xaa carboxypeptidase" evidence="6">
    <location>
        <begin position="21"/>
        <end position="508"/>
    </location>
</feature>
<dbReference type="PANTHER" id="PTHR11010">
    <property type="entry name" value="PROTEASE S28 PRO-X CARBOXYPEPTIDASE-RELATED"/>
    <property type="match status" value="1"/>
</dbReference>
<evidence type="ECO:0000256" key="3">
    <source>
        <dbReference type="ARBA" id="ARBA00022729"/>
    </source>
</evidence>
<comment type="similarity">
    <text evidence="1">Belongs to the peptidase S28 family.</text>
</comment>
<protein>
    <recommendedName>
        <fullName evidence="9">Lysosomal Pro-Xaa carboxypeptidase</fullName>
    </recommendedName>
</protein>
<proteinExistence type="inferred from homology"/>
<keyword evidence="5" id="KW-0325">Glycoprotein</keyword>
<dbReference type="Gene3D" id="1.20.120.980">
    <property type="entry name" value="Serine carboxypeptidase S28, SKS domain"/>
    <property type="match status" value="1"/>
</dbReference>
<dbReference type="InterPro" id="IPR029058">
    <property type="entry name" value="AB_hydrolase_fold"/>
</dbReference>
<dbReference type="Gene3D" id="3.40.50.1820">
    <property type="entry name" value="alpha/beta hydrolase"/>
    <property type="match status" value="1"/>
</dbReference>
<dbReference type="SUPFAM" id="SSF53474">
    <property type="entry name" value="alpha/beta-Hydrolases"/>
    <property type="match status" value="1"/>
</dbReference>
<feature type="signal peptide" evidence="6">
    <location>
        <begin position="1"/>
        <end position="20"/>
    </location>
</feature>
<dbReference type="GO" id="GO:0008239">
    <property type="term" value="F:dipeptidyl-peptidase activity"/>
    <property type="evidence" value="ECO:0007669"/>
    <property type="project" value="TreeGrafter"/>
</dbReference>
<name>A0AAW1HKF9_SAPOF</name>
<dbReference type="InterPro" id="IPR042269">
    <property type="entry name" value="Ser_carbopepase_S28_SKS"/>
</dbReference>
<reference evidence="7" key="1">
    <citation type="submission" date="2024-03" db="EMBL/GenBank/DDBJ databases">
        <title>WGS assembly of Saponaria officinalis var. Norfolk2.</title>
        <authorList>
            <person name="Jenkins J."/>
            <person name="Shu S."/>
            <person name="Grimwood J."/>
            <person name="Barry K."/>
            <person name="Goodstein D."/>
            <person name="Schmutz J."/>
            <person name="Leebens-Mack J."/>
            <person name="Osbourn A."/>
        </authorList>
    </citation>
    <scope>NUCLEOTIDE SEQUENCE [LARGE SCALE GENOMIC DNA]</scope>
    <source>
        <strain evidence="7">JIC</strain>
    </source>
</reference>
<evidence type="ECO:0000256" key="2">
    <source>
        <dbReference type="ARBA" id="ARBA00022670"/>
    </source>
</evidence>
<keyword evidence="3 6" id="KW-0732">Signal</keyword>
<evidence type="ECO:0000256" key="4">
    <source>
        <dbReference type="ARBA" id="ARBA00022801"/>
    </source>
</evidence>
<dbReference type="InterPro" id="IPR008758">
    <property type="entry name" value="Peptidase_S28"/>
</dbReference>
<accession>A0AAW1HKF9</accession>
<dbReference type="Proteomes" id="UP001443914">
    <property type="component" value="Unassembled WGS sequence"/>
</dbReference>
<sequence>MNSLIIYLAVLILSTPLLTSSSLVSPTIPLFRRTRVFGYESEPETTSPPMANELKTFFYNQTIDHFTYSPESYHTFSQRYYVKKSYYGGEKSPIFVYLGAEDALNLEDGSFGIGFLEEHAPQFKALIVYIEHRFYGKSNPLGSMKRSMKNAKVRGYLNSAQALADYAELILDVKKQFNATHSPVIVFGVSYGGMLATWFRLKYPHIALGALASSAPILQHTISTDAYLEVVTKDYRDKSEHCYKTIKESWKQILNLGSQSIGLSILNKKLNTCRPLSKERIIDFLLETYMNAAQYDNPPHNPVARICKGIDGAPKSTDAIDKVYAGLLSLSGNVSCFKGSELSQVPGTQSKAESISDISLGWPWQTCCEMVYWAPVSVNINDTGSMFSDIIEPFDVKAIMQECYATYGVLPRPNWVQSYYGGQDIKLVLKRFGSNIIFSNGLRDPYSRAGVLEDLSDTLKAIYTPQGAHGLDMCMTLTNDLEWLITMRKKEVQIIQGWLTQYYADLNI</sequence>
<evidence type="ECO:0000256" key="1">
    <source>
        <dbReference type="ARBA" id="ARBA00011079"/>
    </source>
</evidence>
<evidence type="ECO:0000256" key="5">
    <source>
        <dbReference type="ARBA" id="ARBA00023180"/>
    </source>
</evidence>
<keyword evidence="2" id="KW-0645">Protease</keyword>
<evidence type="ECO:0000313" key="8">
    <source>
        <dbReference type="Proteomes" id="UP001443914"/>
    </source>
</evidence>
<organism evidence="7 8">
    <name type="scientific">Saponaria officinalis</name>
    <name type="common">Common soapwort</name>
    <name type="synonym">Lychnis saponaria</name>
    <dbReference type="NCBI Taxonomy" id="3572"/>
    <lineage>
        <taxon>Eukaryota</taxon>
        <taxon>Viridiplantae</taxon>
        <taxon>Streptophyta</taxon>
        <taxon>Embryophyta</taxon>
        <taxon>Tracheophyta</taxon>
        <taxon>Spermatophyta</taxon>
        <taxon>Magnoliopsida</taxon>
        <taxon>eudicotyledons</taxon>
        <taxon>Gunneridae</taxon>
        <taxon>Pentapetalae</taxon>
        <taxon>Caryophyllales</taxon>
        <taxon>Caryophyllaceae</taxon>
        <taxon>Caryophylleae</taxon>
        <taxon>Saponaria</taxon>
    </lineage>
</organism>
<dbReference type="Pfam" id="PF05577">
    <property type="entry name" value="Peptidase_S28"/>
    <property type="match status" value="1"/>
</dbReference>
<dbReference type="AlphaFoldDB" id="A0AAW1HKF9"/>
<evidence type="ECO:0000256" key="6">
    <source>
        <dbReference type="SAM" id="SignalP"/>
    </source>
</evidence>